<evidence type="ECO:0000256" key="1">
    <source>
        <dbReference type="ARBA" id="ARBA00022741"/>
    </source>
</evidence>
<evidence type="ECO:0000256" key="2">
    <source>
        <dbReference type="ARBA" id="ARBA00022840"/>
    </source>
</evidence>
<gene>
    <name evidence="3" type="ORF">DWG20_01155</name>
</gene>
<dbReference type="KEGG" id="ccah:DWG20_01155"/>
<dbReference type="AlphaFoldDB" id="A0A345Y2J7"/>
<dbReference type="GO" id="GO:0005524">
    <property type="term" value="F:ATP binding"/>
    <property type="evidence" value="ECO:0007669"/>
    <property type="project" value="UniProtKB-KW"/>
</dbReference>
<keyword evidence="3" id="KW-0282">Flagellum</keyword>
<keyword evidence="3" id="KW-0966">Cell projection</keyword>
<proteinExistence type="predicted"/>
<reference evidence="3 4" key="1">
    <citation type="submission" date="2018-07" db="EMBL/GenBank/DDBJ databases">
        <title>Crenobacter cavernae sp. nov., isolated from a karst cave.</title>
        <authorList>
            <person name="Zhu H."/>
        </authorList>
    </citation>
    <scope>NUCLEOTIDE SEQUENCE [LARGE SCALE GENOMIC DNA]</scope>
    <source>
        <strain evidence="3 4">K1W11S-77</strain>
    </source>
</reference>
<accession>A0A345Y2J7</accession>
<dbReference type="InterPro" id="IPR050625">
    <property type="entry name" value="ParA/MinD_ATPase"/>
</dbReference>
<sequence>MQDQAASLRRLSHRPLRAPSFAFVGAPGSGVSTLAMELAVASGYAGTRVLLADCQGGQQLARRLGVPSTATLETQRVSESGLAAMSTGSRHGVELINLFARPEDRQLFSPQLWLKLTGEFASLERDADALIVDCPSPSLDPVPAGVADNLVLVLTPSADSLTAAYAAIKRLSQEAGRASFNVLVNRAQTLAEARALFTRLSAVVGEFLAVSLRWLGFVPDDNLVRRSQSLRRPLTEAFPDSEAAQAFAQLAAVLPHWHAPEAGRADAGYLDLLIAASRDWSPSGV</sequence>
<keyword evidence="2" id="KW-0067">ATP-binding</keyword>
<dbReference type="OrthoDB" id="5296586at2"/>
<dbReference type="InterPro" id="IPR027417">
    <property type="entry name" value="P-loop_NTPase"/>
</dbReference>
<evidence type="ECO:0000313" key="3">
    <source>
        <dbReference type="EMBL" id="AXK38149.1"/>
    </source>
</evidence>
<keyword evidence="1" id="KW-0547">Nucleotide-binding</keyword>
<dbReference type="GO" id="GO:0005829">
    <property type="term" value="C:cytosol"/>
    <property type="evidence" value="ECO:0007669"/>
    <property type="project" value="TreeGrafter"/>
</dbReference>
<dbReference type="GO" id="GO:0009898">
    <property type="term" value="C:cytoplasmic side of plasma membrane"/>
    <property type="evidence" value="ECO:0007669"/>
    <property type="project" value="TreeGrafter"/>
</dbReference>
<dbReference type="GO" id="GO:0016887">
    <property type="term" value="F:ATP hydrolysis activity"/>
    <property type="evidence" value="ECO:0007669"/>
    <property type="project" value="TreeGrafter"/>
</dbReference>
<dbReference type="PANTHER" id="PTHR43384:SF4">
    <property type="entry name" value="CELLULOSE BIOSYNTHESIS PROTEIN BCSQ-RELATED"/>
    <property type="match status" value="1"/>
</dbReference>
<dbReference type="GO" id="GO:0051782">
    <property type="term" value="P:negative regulation of cell division"/>
    <property type="evidence" value="ECO:0007669"/>
    <property type="project" value="TreeGrafter"/>
</dbReference>
<dbReference type="Proteomes" id="UP000254537">
    <property type="component" value="Chromosome"/>
</dbReference>
<dbReference type="SUPFAM" id="SSF52540">
    <property type="entry name" value="P-loop containing nucleoside triphosphate hydrolases"/>
    <property type="match status" value="1"/>
</dbReference>
<protein>
    <submittedName>
        <fullName evidence="3">Flagellar synthesis regulator FleN</fullName>
    </submittedName>
</protein>
<dbReference type="Gene3D" id="3.40.50.300">
    <property type="entry name" value="P-loop containing nucleotide triphosphate hydrolases"/>
    <property type="match status" value="1"/>
</dbReference>
<dbReference type="PANTHER" id="PTHR43384">
    <property type="entry name" value="SEPTUM SITE-DETERMINING PROTEIN MIND HOMOLOG, CHLOROPLASTIC-RELATED"/>
    <property type="match status" value="1"/>
</dbReference>
<evidence type="ECO:0000313" key="4">
    <source>
        <dbReference type="Proteomes" id="UP000254537"/>
    </source>
</evidence>
<keyword evidence="3" id="KW-0969">Cilium</keyword>
<dbReference type="RefSeq" id="WP_115432031.1">
    <property type="nucleotide sequence ID" value="NZ_CP031337.1"/>
</dbReference>
<organism evidence="3 4">
    <name type="scientific">Crenobacter cavernae</name>
    <dbReference type="NCBI Taxonomy" id="2290923"/>
    <lineage>
        <taxon>Bacteria</taxon>
        <taxon>Pseudomonadati</taxon>
        <taxon>Pseudomonadota</taxon>
        <taxon>Betaproteobacteria</taxon>
        <taxon>Neisseriales</taxon>
        <taxon>Neisseriaceae</taxon>
        <taxon>Crenobacter</taxon>
    </lineage>
</organism>
<name>A0A345Y2J7_9NEIS</name>
<dbReference type="EMBL" id="CP031337">
    <property type="protein sequence ID" value="AXK38149.1"/>
    <property type="molecule type" value="Genomic_DNA"/>
</dbReference>